<evidence type="ECO:0000313" key="3">
    <source>
        <dbReference type="Proteomes" id="UP000182983"/>
    </source>
</evidence>
<feature type="signal peptide" evidence="1">
    <location>
        <begin position="1"/>
        <end position="17"/>
    </location>
</feature>
<protein>
    <submittedName>
        <fullName evidence="2">Uncharacterized lipoprotein</fullName>
    </submittedName>
</protein>
<keyword evidence="3" id="KW-1185">Reference proteome</keyword>
<evidence type="ECO:0000313" key="2">
    <source>
        <dbReference type="EMBL" id="SEH25806.1"/>
    </source>
</evidence>
<dbReference type="Pfam" id="PF03923">
    <property type="entry name" value="Lipoprotein_16"/>
    <property type="match status" value="1"/>
</dbReference>
<gene>
    <name evidence="2" type="ORF">SAMN04244559_00308</name>
</gene>
<feature type="chain" id="PRO_5010187250" evidence="1">
    <location>
        <begin position="18"/>
        <end position="197"/>
    </location>
</feature>
<accession>A0A1H6GR99</accession>
<dbReference type="OrthoDB" id="7303308at2"/>
<keyword evidence="1" id="KW-0732">Signal</keyword>
<dbReference type="RefSeq" id="WP_074764812.1">
    <property type="nucleotide sequence ID" value="NZ_FNWO01000001.1"/>
</dbReference>
<reference evidence="3" key="1">
    <citation type="submission" date="2016-10" db="EMBL/GenBank/DDBJ databases">
        <authorList>
            <person name="Varghese N."/>
            <person name="Submissions S."/>
        </authorList>
    </citation>
    <scope>NUCLEOTIDE SEQUENCE [LARGE SCALE GENOMIC DNA]</scope>
    <source>
        <strain evidence="3">DSM 13234</strain>
    </source>
</reference>
<dbReference type="Proteomes" id="UP000182983">
    <property type="component" value="Unassembled WGS sequence"/>
</dbReference>
<sequence length="197" mass="20635">MRLLAILVASLGLSACALTVDSIDVPYQAGANLSVVEGASDAKVQVSGIEGRTVYKDRVSVKKNGYGMEMADIVASNDIPKTIASAVEKELSSLGYAIGPGGSKVEVQVTRFYNDFKIGMFSGDAIADASAIVKVIGPDGKNAFIKHYEAGGIEENIQLTMGSNARQALIKAMRNLVAAIINDKDLQTAIIVAQAAK</sequence>
<evidence type="ECO:0000256" key="1">
    <source>
        <dbReference type="SAM" id="SignalP"/>
    </source>
</evidence>
<dbReference type="InterPro" id="IPR005619">
    <property type="entry name" value="Uncharacterised_YajG"/>
</dbReference>
<proteinExistence type="predicted"/>
<name>A0A1H6GR99_MAGFU</name>
<keyword evidence="2" id="KW-0449">Lipoprotein</keyword>
<organism evidence="2 3">
    <name type="scientific">Magnetospirillum fulvum</name>
    <name type="common">Rhodospirillum fulvum</name>
    <dbReference type="NCBI Taxonomy" id="1082"/>
    <lineage>
        <taxon>Bacteria</taxon>
        <taxon>Pseudomonadati</taxon>
        <taxon>Pseudomonadota</taxon>
        <taxon>Alphaproteobacteria</taxon>
        <taxon>Rhodospirillales</taxon>
        <taxon>Rhodospirillaceae</taxon>
        <taxon>Magnetospirillum</taxon>
    </lineage>
</organism>
<dbReference type="AlphaFoldDB" id="A0A1H6GR99"/>
<dbReference type="PROSITE" id="PS51257">
    <property type="entry name" value="PROKAR_LIPOPROTEIN"/>
    <property type="match status" value="1"/>
</dbReference>
<dbReference type="EMBL" id="FNWO01000001">
    <property type="protein sequence ID" value="SEH25806.1"/>
    <property type="molecule type" value="Genomic_DNA"/>
</dbReference>